<dbReference type="Gene3D" id="3.30.1490.300">
    <property type="match status" value="1"/>
</dbReference>
<dbReference type="CDD" id="cd24049">
    <property type="entry name" value="ASKHA_NBD_PilM"/>
    <property type="match status" value="1"/>
</dbReference>
<organism evidence="1 2">
    <name type="scientific">Candidatus Sulfomarinibacter kjeldsenii</name>
    <dbReference type="NCBI Taxonomy" id="2885994"/>
    <lineage>
        <taxon>Bacteria</taxon>
        <taxon>Pseudomonadati</taxon>
        <taxon>Acidobacteriota</taxon>
        <taxon>Thermoanaerobaculia</taxon>
        <taxon>Thermoanaerobaculales</taxon>
        <taxon>Candidatus Sulfomarinibacteraceae</taxon>
        <taxon>Candidatus Sulfomarinibacter</taxon>
    </lineage>
</organism>
<dbReference type="EMBL" id="JACXWA010000050">
    <property type="protein sequence ID" value="MBD3870279.1"/>
    <property type="molecule type" value="Genomic_DNA"/>
</dbReference>
<comment type="caution">
    <text evidence="1">The sequence shown here is derived from an EMBL/GenBank/DDBJ whole genome shotgun (WGS) entry which is preliminary data.</text>
</comment>
<gene>
    <name evidence="1" type="primary">pilM</name>
    <name evidence="1" type="ORF">IFJ97_02830</name>
</gene>
<evidence type="ECO:0000313" key="1">
    <source>
        <dbReference type="EMBL" id="MBD3870279.1"/>
    </source>
</evidence>
<accession>A0A8J6Y664</accession>
<dbReference type="PIRSF" id="PIRSF019169">
    <property type="entry name" value="PilM"/>
    <property type="match status" value="1"/>
</dbReference>
<dbReference type="Proteomes" id="UP000598633">
    <property type="component" value="Unassembled WGS sequence"/>
</dbReference>
<name>A0A8J6Y664_9BACT</name>
<proteinExistence type="predicted"/>
<dbReference type="AlphaFoldDB" id="A0A8J6Y664"/>
<dbReference type="InterPro" id="IPR050696">
    <property type="entry name" value="FtsA/MreB"/>
</dbReference>
<dbReference type="PANTHER" id="PTHR32432">
    <property type="entry name" value="CELL DIVISION PROTEIN FTSA-RELATED"/>
    <property type="match status" value="1"/>
</dbReference>
<dbReference type="NCBIfam" id="TIGR01175">
    <property type="entry name" value="pilM"/>
    <property type="match status" value="1"/>
</dbReference>
<reference evidence="1 2" key="1">
    <citation type="submission" date="2020-08" db="EMBL/GenBank/DDBJ databases">
        <title>Acidobacteriota in marine sediments use diverse sulfur dissimilation pathways.</title>
        <authorList>
            <person name="Wasmund K."/>
        </authorList>
    </citation>
    <scope>NUCLEOTIDE SEQUENCE [LARGE SCALE GENOMIC DNA]</scope>
    <source>
        <strain evidence="1">MAG AM3-A</strain>
    </source>
</reference>
<evidence type="ECO:0000313" key="2">
    <source>
        <dbReference type="Proteomes" id="UP000598633"/>
    </source>
</evidence>
<dbReference type="Pfam" id="PF11104">
    <property type="entry name" value="PilM_2"/>
    <property type="match status" value="1"/>
</dbReference>
<dbReference type="InterPro" id="IPR005883">
    <property type="entry name" value="PilM"/>
</dbReference>
<protein>
    <submittedName>
        <fullName evidence="1">Type IV pilus assembly protein PilM</fullName>
    </submittedName>
</protein>
<dbReference type="PANTHER" id="PTHR32432:SF3">
    <property type="entry name" value="ETHANOLAMINE UTILIZATION PROTEIN EUTJ"/>
    <property type="match status" value="1"/>
</dbReference>
<dbReference type="Gene3D" id="3.30.420.40">
    <property type="match status" value="2"/>
</dbReference>
<sequence>MFGKPKKQVVGCDVGSSAIKIVELKPLKSGEFQLLHAAIADLSPEAIVDGAIMDSSLVVEALSRLIAENNIKNANFGGSLSGHSVIIKKIQLPSMTDAELAESIQWEAEQYIPFDINDVNLDYVVLESDAGDSMDVLLVAVKKDRIADYTSVIVQAGKDPVLVDVDVFALQNAFEANYDVDPETIALVNIGASVMNINVLYHGTSIFWRDVAFGGNQYTEAIQRELSLSRDDAERLKLGERVGENTLQQVLGVLNSVSEDLTAELQKTIDFFVATSSVDHIDRVVLAGGSAQILNLDEVLRERFQVAVEVMNPFRNIRYSESDFDPEWINRHAPAMAVAVGLAVRRVGE</sequence>
<dbReference type="InterPro" id="IPR043129">
    <property type="entry name" value="ATPase_NBD"/>
</dbReference>
<dbReference type="SUPFAM" id="SSF53067">
    <property type="entry name" value="Actin-like ATPase domain"/>
    <property type="match status" value="2"/>
</dbReference>